<accession>A0A7Z1AHB4</accession>
<keyword evidence="1 4" id="KW-0808">Transferase</keyword>
<sequence length="168" mass="19078">MSVSKINLDRFEIASGNESHYDGIVSLLTSPDEFYLIYPSGSWPFDKVQLERLAKARSDFTVVLDNKQVIGFANLYTSIAGDRYFIGNVVISDTYRGQGIGRRLVRHMCDRIFDRYASTVYISVFTDNTPALLLYASLGFMPFDIERRTTPKGDSAALLHMRLDARSW</sequence>
<dbReference type="EMBL" id="MARB01000002">
    <property type="protein sequence ID" value="ODJ89428.1"/>
    <property type="molecule type" value="Genomic_DNA"/>
</dbReference>
<dbReference type="RefSeq" id="WP_083220508.1">
    <property type="nucleotide sequence ID" value="NZ_MARB01000002.1"/>
</dbReference>
<dbReference type="OrthoDB" id="510731at2"/>
<protein>
    <submittedName>
        <fullName evidence="4">Ribosomal-protein-alanine N-acetyltransferase</fullName>
    </submittedName>
</protein>
<dbReference type="InterPro" id="IPR000182">
    <property type="entry name" value="GNAT_dom"/>
</dbReference>
<dbReference type="CDD" id="cd04301">
    <property type="entry name" value="NAT_SF"/>
    <property type="match status" value="1"/>
</dbReference>
<keyword evidence="2" id="KW-0012">Acyltransferase</keyword>
<dbReference type="Proteomes" id="UP000094769">
    <property type="component" value="Unassembled WGS sequence"/>
</dbReference>
<evidence type="ECO:0000313" key="5">
    <source>
        <dbReference type="Proteomes" id="UP000094769"/>
    </source>
</evidence>
<comment type="caution">
    <text evidence="4">The sequence shown here is derived from an EMBL/GenBank/DDBJ whole genome shotgun (WGS) entry which is preliminary data.</text>
</comment>
<name>A0A7Z1AHB4_9GAMM</name>
<dbReference type="InterPro" id="IPR016181">
    <property type="entry name" value="Acyl_CoA_acyltransferase"/>
</dbReference>
<dbReference type="InterPro" id="IPR050832">
    <property type="entry name" value="Bact_Acetyltransf"/>
</dbReference>
<evidence type="ECO:0000259" key="3">
    <source>
        <dbReference type="PROSITE" id="PS51186"/>
    </source>
</evidence>
<dbReference type="PANTHER" id="PTHR43877:SF2">
    <property type="entry name" value="AMINOALKYLPHOSPHONATE N-ACETYLTRANSFERASE-RELATED"/>
    <property type="match status" value="1"/>
</dbReference>
<gene>
    <name evidence="4" type="ORF">CODIS_05270</name>
</gene>
<reference evidence="4 5" key="1">
    <citation type="submission" date="2016-06" db="EMBL/GenBank/DDBJ databases">
        <title>Genome sequence of endosymbiont of Candidatus Endolucinida thiodiazotropha.</title>
        <authorList>
            <person name="Poehlein A."/>
            <person name="Koenig S."/>
            <person name="Heiden S.E."/>
            <person name="Thuermer A."/>
            <person name="Voget S."/>
            <person name="Daniel R."/>
            <person name="Markert S."/>
            <person name="Gros O."/>
            <person name="Schweder T."/>
        </authorList>
    </citation>
    <scope>NUCLEOTIDE SEQUENCE [LARGE SCALE GENOMIC DNA]</scope>
    <source>
        <strain evidence="4 5">COS</strain>
    </source>
</reference>
<organism evidence="4 5">
    <name type="scientific">Candidatus Thiodiazotropha endolucinida</name>
    <dbReference type="NCBI Taxonomy" id="1655433"/>
    <lineage>
        <taxon>Bacteria</taxon>
        <taxon>Pseudomonadati</taxon>
        <taxon>Pseudomonadota</taxon>
        <taxon>Gammaproteobacteria</taxon>
        <taxon>Chromatiales</taxon>
        <taxon>Sedimenticolaceae</taxon>
        <taxon>Candidatus Thiodiazotropha</taxon>
    </lineage>
</organism>
<dbReference type="PANTHER" id="PTHR43877">
    <property type="entry name" value="AMINOALKYLPHOSPHONATE N-ACETYLTRANSFERASE-RELATED-RELATED"/>
    <property type="match status" value="1"/>
</dbReference>
<keyword evidence="5" id="KW-1185">Reference proteome</keyword>
<feature type="domain" description="N-acetyltransferase" evidence="3">
    <location>
        <begin position="11"/>
        <end position="164"/>
    </location>
</feature>
<dbReference type="GO" id="GO:0016747">
    <property type="term" value="F:acyltransferase activity, transferring groups other than amino-acyl groups"/>
    <property type="evidence" value="ECO:0007669"/>
    <property type="project" value="InterPro"/>
</dbReference>
<evidence type="ECO:0000256" key="1">
    <source>
        <dbReference type="ARBA" id="ARBA00022679"/>
    </source>
</evidence>
<dbReference type="PROSITE" id="PS51186">
    <property type="entry name" value="GNAT"/>
    <property type="match status" value="1"/>
</dbReference>
<dbReference type="SUPFAM" id="SSF55729">
    <property type="entry name" value="Acyl-CoA N-acyltransferases (Nat)"/>
    <property type="match status" value="1"/>
</dbReference>
<proteinExistence type="predicted"/>
<dbReference type="AlphaFoldDB" id="A0A7Z1AHB4"/>
<dbReference type="Gene3D" id="3.40.630.30">
    <property type="match status" value="1"/>
</dbReference>
<evidence type="ECO:0000313" key="4">
    <source>
        <dbReference type="EMBL" id="ODJ89428.1"/>
    </source>
</evidence>
<evidence type="ECO:0000256" key="2">
    <source>
        <dbReference type="ARBA" id="ARBA00023315"/>
    </source>
</evidence>
<dbReference type="Pfam" id="PF00583">
    <property type="entry name" value="Acetyltransf_1"/>
    <property type="match status" value="1"/>
</dbReference>